<evidence type="ECO:0000313" key="5">
    <source>
        <dbReference type="Proteomes" id="UP000278422"/>
    </source>
</evidence>
<reference evidence="4 5" key="1">
    <citation type="submission" date="2018-01" db="EMBL/GenBank/DDBJ databases">
        <title>Twenty Corynebacterium bovis Genomes.</title>
        <authorList>
            <person name="Gulvik C.A."/>
        </authorList>
    </citation>
    <scope>NUCLEOTIDE SEQUENCE [LARGE SCALE GENOMIC DNA]</scope>
    <source>
        <strain evidence="4 5">16-2004</strain>
    </source>
</reference>
<dbReference type="GO" id="GO:0009294">
    <property type="term" value="P:DNA-mediated transformation"/>
    <property type="evidence" value="ECO:0007669"/>
    <property type="project" value="InterPro"/>
</dbReference>
<name>A0A426Q5L0_9CORY</name>
<organism evidence="4 5">
    <name type="scientific">Corynebacterium bovis</name>
    <dbReference type="NCBI Taxonomy" id="36808"/>
    <lineage>
        <taxon>Bacteria</taxon>
        <taxon>Bacillati</taxon>
        <taxon>Actinomycetota</taxon>
        <taxon>Actinomycetes</taxon>
        <taxon>Mycobacteriales</taxon>
        <taxon>Corynebacteriaceae</taxon>
        <taxon>Corynebacterium</taxon>
    </lineage>
</organism>
<evidence type="ECO:0000259" key="3">
    <source>
        <dbReference type="Pfam" id="PF02481"/>
    </source>
</evidence>
<keyword evidence="5" id="KW-1185">Reference proteome</keyword>
<dbReference type="SUPFAM" id="SSF102405">
    <property type="entry name" value="MCP/YpsA-like"/>
    <property type="match status" value="1"/>
</dbReference>
<sequence>MTTGGGDTSAGGRRLLAWVTLRRVVEASHAEVVAALWPDGDRGAPARVEELVEAMRRGDARLPPSLRTRMWGPGTVDPVADLRAAEAEGYRLVTPDDPAWPACFRGGFPDLRRPRNRAGDAGDTGDVSDSGVAASHPGPAPAGAPDPATGSDGAGVRGQVADPFALWTAGDGDLAGATRRTVTLVGTRAPSRYGTEAAEMLGSTLAAAGYTVVSGGALGIDRAAHAAALRAGGTTVAVAACGPGVTYPSANRPLFRDIRRAGLVMTEYPPGTRPARHRFLTRNRLVAALGQGTVVVEAPYRSGALNTCNWAELLVRPVMAVPGPVTSSGFTGCHERIRSGRAALVTRAEDVRELIEPLGSVDSSRQLELDFHATGSQTLTLDELKVFDAAGVPGDVSGRMDDLVGGSGLPLAVVVRVIRDLEARGLVVRDGDRWVKATR</sequence>
<gene>
    <name evidence="4" type="ORF">CXF42_04510</name>
</gene>
<accession>A0A426Q5L0</accession>
<dbReference type="InterPro" id="IPR003488">
    <property type="entry name" value="DprA"/>
</dbReference>
<dbReference type="PANTHER" id="PTHR43022:SF1">
    <property type="entry name" value="PROTEIN SMF"/>
    <property type="match status" value="1"/>
</dbReference>
<dbReference type="EMBL" id="PQNQ01000009">
    <property type="protein sequence ID" value="RRQ04377.1"/>
    <property type="molecule type" value="Genomic_DNA"/>
</dbReference>
<dbReference type="Proteomes" id="UP000278422">
    <property type="component" value="Unassembled WGS sequence"/>
</dbReference>
<comment type="similarity">
    <text evidence="1">Belongs to the DprA/Smf family.</text>
</comment>
<evidence type="ECO:0000256" key="1">
    <source>
        <dbReference type="ARBA" id="ARBA00006525"/>
    </source>
</evidence>
<proteinExistence type="inferred from homology"/>
<feature type="region of interest" description="Disordered" evidence="2">
    <location>
        <begin position="107"/>
        <end position="157"/>
    </location>
</feature>
<feature type="compositionally biased region" description="Basic and acidic residues" evidence="2">
    <location>
        <begin position="110"/>
        <end position="120"/>
    </location>
</feature>
<dbReference type="InterPro" id="IPR057666">
    <property type="entry name" value="DrpA_SLOG"/>
</dbReference>
<evidence type="ECO:0000256" key="2">
    <source>
        <dbReference type="SAM" id="MobiDB-lite"/>
    </source>
</evidence>
<feature type="domain" description="Smf/DprA SLOG" evidence="3">
    <location>
        <begin position="162"/>
        <end position="354"/>
    </location>
</feature>
<evidence type="ECO:0000313" key="4">
    <source>
        <dbReference type="EMBL" id="RRQ04377.1"/>
    </source>
</evidence>
<dbReference type="Pfam" id="PF02481">
    <property type="entry name" value="DNA_processg_A"/>
    <property type="match status" value="1"/>
</dbReference>
<protein>
    <submittedName>
        <fullName evidence="4">DNA-protecting protein DprA</fullName>
    </submittedName>
</protein>
<comment type="caution">
    <text evidence="4">The sequence shown here is derived from an EMBL/GenBank/DDBJ whole genome shotgun (WGS) entry which is preliminary data.</text>
</comment>
<dbReference type="AlphaFoldDB" id="A0A426Q5L0"/>
<dbReference type="PANTHER" id="PTHR43022">
    <property type="entry name" value="PROTEIN SMF"/>
    <property type="match status" value="1"/>
</dbReference>
<dbReference type="Gene3D" id="3.40.50.450">
    <property type="match status" value="1"/>
</dbReference>
<dbReference type="RefSeq" id="WP_125174148.1">
    <property type="nucleotide sequence ID" value="NZ_JBHYBO010000102.1"/>
</dbReference>